<dbReference type="PANTHER" id="PTHR38150:SF1">
    <property type="entry name" value="PFU DOMAIN-CONTAINING PROTEIN"/>
    <property type="match status" value="1"/>
</dbReference>
<protein>
    <submittedName>
        <fullName evidence="2">Uncharacterized protein</fullName>
    </submittedName>
</protein>
<keyword evidence="3" id="KW-1185">Reference proteome</keyword>
<sequence>METVQSQSSFKPQLYKNQDLYEEFIHKSQTNKPDQKHLQWRTNIHLRLNDEYNELQQKKEQLKVNYQQLELQQCSFQPQIGNKSKQIGAFFGSSPRYMSPKSLQTQTFLPQNKEIKPSSRKSNKENNSQNVWERLSKQKGTYQHLNFYNYNHNQLEYLKYIHLNVLKLLAIDDLKKLFNQKKLSLIIKKFLLHLQKLQHKLKDQKNIQLDILLNNQNDLCLLKIDELAITFDHLGFGPYQTYDHTNQNNNVFRIFRNLQCPNELDFILSKIYQLFCYLCKDFMWISNYFLSIIIITKFNFLNIRAMIWLILKMYYDNLELRQNNKVIQSIIFKLSCLQQQKKKHLESEFNKSQLSHIQVPFPEQREAIKRMVKGRVEKQLNQIIISQGTCFQKKRKYIEQQLYQEQISKLIQQTIMYFNVALENNIIKKIAIYQEINQENWQRGLQKIIGEILI</sequence>
<proteinExistence type="predicted"/>
<name>A0A8S1TZF7_9CILI</name>
<dbReference type="AlphaFoldDB" id="A0A8S1TZF7"/>
<evidence type="ECO:0000313" key="3">
    <source>
        <dbReference type="Proteomes" id="UP000689195"/>
    </source>
</evidence>
<dbReference type="EMBL" id="CAJJDO010000030">
    <property type="protein sequence ID" value="CAD8157474.1"/>
    <property type="molecule type" value="Genomic_DNA"/>
</dbReference>
<keyword evidence="1" id="KW-0175">Coiled coil</keyword>
<dbReference type="Proteomes" id="UP000689195">
    <property type="component" value="Unassembled WGS sequence"/>
</dbReference>
<evidence type="ECO:0000313" key="2">
    <source>
        <dbReference type="EMBL" id="CAD8157474.1"/>
    </source>
</evidence>
<dbReference type="PANTHER" id="PTHR38150">
    <property type="entry name" value="EF-HAND DOMAIN-CONTAINING PROTEIN"/>
    <property type="match status" value="1"/>
</dbReference>
<comment type="caution">
    <text evidence="2">The sequence shown here is derived from an EMBL/GenBank/DDBJ whole genome shotgun (WGS) entry which is preliminary data.</text>
</comment>
<evidence type="ECO:0000256" key="1">
    <source>
        <dbReference type="SAM" id="Coils"/>
    </source>
</evidence>
<accession>A0A8S1TZF7</accession>
<gene>
    <name evidence="2" type="ORF">PPENT_87.1.T0300174</name>
</gene>
<reference evidence="2" key="1">
    <citation type="submission" date="2021-01" db="EMBL/GenBank/DDBJ databases">
        <authorList>
            <consortium name="Genoscope - CEA"/>
            <person name="William W."/>
        </authorList>
    </citation>
    <scope>NUCLEOTIDE SEQUENCE</scope>
</reference>
<feature type="coiled-coil region" evidence="1">
    <location>
        <begin position="45"/>
        <end position="72"/>
    </location>
</feature>
<organism evidence="2 3">
    <name type="scientific">Paramecium pentaurelia</name>
    <dbReference type="NCBI Taxonomy" id="43138"/>
    <lineage>
        <taxon>Eukaryota</taxon>
        <taxon>Sar</taxon>
        <taxon>Alveolata</taxon>
        <taxon>Ciliophora</taxon>
        <taxon>Intramacronucleata</taxon>
        <taxon>Oligohymenophorea</taxon>
        <taxon>Peniculida</taxon>
        <taxon>Parameciidae</taxon>
        <taxon>Paramecium</taxon>
    </lineage>
</organism>